<evidence type="ECO:0000256" key="3">
    <source>
        <dbReference type="ARBA" id="ARBA00022475"/>
    </source>
</evidence>
<keyword evidence="4 7" id="KW-0812">Transmembrane</keyword>
<feature type="transmembrane region" description="Helical" evidence="7">
    <location>
        <begin position="118"/>
        <end position="140"/>
    </location>
</feature>
<dbReference type="Gene3D" id="1.20.1720.10">
    <property type="entry name" value="Multidrug resistance protein D"/>
    <property type="match status" value="1"/>
</dbReference>
<feature type="transmembrane region" description="Helical" evidence="7">
    <location>
        <begin position="64"/>
        <end position="82"/>
    </location>
</feature>
<dbReference type="STRING" id="405564.SAMN04487905_11741"/>
<comment type="subcellular location">
    <subcellularLocation>
        <location evidence="1">Cell membrane</location>
        <topology evidence="1">Multi-pass membrane protein</topology>
    </subcellularLocation>
</comment>
<organism evidence="9 10">
    <name type="scientific">Actinopolyspora xinjiangensis</name>
    <dbReference type="NCBI Taxonomy" id="405564"/>
    <lineage>
        <taxon>Bacteria</taxon>
        <taxon>Bacillati</taxon>
        <taxon>Actinomycetota</taxon>
        <taxon>Actinomycetes</taxon>
        <taxon>Actinopolysporales</taxon>
        <taxon>Actinopolysporaceae</taxon>
        <taxon>Actinopolyspora</taxon>
    </lineage>
</organism>
<feature type="transmembrane region" description="Helical" evidence="7">
    <location>
        <begin position="94"/>
        <end position="112"/>
    </location>
</feature>
<dbReference type="GO" id="GO:0005886">
    <property type="term" value="C:plasma membrane"/>
    <property type="evidence" value="ECO:0007669"/>
    <property type="project" value="UniProtKB-SubCell"/>
</dbReference>
<evidence type="ECO:0000256" key="7">
    <source>
        <dbReference type="SAM" id="Phobius"/>
    </source>
</evidence>
<evidence type="ECO:0000259" key="8">
    <source>
        <dbReference type="PROSITE" id="PS50850"/>
    </source>
</evidence>
<dbReference type="OrthoDB" id="7375466at2"/>
<proteinExistence type="predicted"/>
<feature type="transmembrane region" description="Helical" evidence="7">
    <location>
        <begin position="152"/>
        <end position="176"/>
    </location>
</feature>
<evidence type="ECO:0000256" key="1">
    <source>
        <dbReference type="ARBA" id="ARBA00004651"/>
    </source>
</evidence>
<feature type="domain" description="Major facilitator superfamily (MFS) profile" evidence="8">
    <location>
        <begin position="28"/>
        <end position="468"/>
    </location>
</feature>
<dbReference type="Pfam" id="PF07690">
    <property type="entry name" value="MFS_1"/>
    <property type="match status" value="1"/>
</dbReference>
<dbReference type="GO" id="GO:0022857">
    <property type="term" value="F:transmembrane transporter activity"/>
    <property type="evidence" value="ECO:0007669"/>
    <property type="project" value="InterPro"/>
</dbReference>
<gene>
    <name evidence="9" type="ORF">SAMN04487905_11741</name>
</gene>
<dbReference type="InterPro" id="IPR036259">
    <property type="entry name" value="MFS_trans_sf"/>
</dbReference>
<dbReference type="InterPro" id="IPR020846">
    <property type="entry name" value="MFS_dom"/>
</dbReference>
<accession>A0A1H0WXE2</accession>
<evidence type="ECO:0000256" key="2">
    <source>
        <dbReference type="ARBA" id="ARBA00022448"/>
    </source>
</evidence>
<dbReference type="SUPFAM" id="SSF103473">
    <property type="entry name" value="MFS general substrate transporter"/>
    <property type="match status" value="1"/>
</dbReference>
<feature type="transmembrane region" description="Helical" evidence="7">
    <location>
        <begin position="182"/>
        <end position="202"/>
    </location>
</feature>
<dbReference type="Proteomes" id="UP000199497">
    <property type="component" value="Unassembled WGS sequence"/>
</dbReference>
<evidence type="ECO:0000256" key="5">
    <source>
        <dbReference type="ARBA" id="ARBA00022989"/>
    </source>
</evidence>
<dbReference type="EMBL" id="FNJR01000017">
    <property type="protein sequence ID" value="SDP95259.1"/>
    <property type="molecule type" value="Genomic_DNA"/>
</dbReference>
<feature type="transmembrane region" description="Helical" evidence="7">
    <location>
        <begin position="347"/>
        <end position="367"/>
    </location>
</feature>
<keyword evidence="2" id="KW-0813">Transport</keyword>
<dbReference type="AlphaFoldDB" id="A0A1H0WXE2"/>
<name>A0A1H0WXE2_9ACTN</name>
<feature type="transmembrane region" description="Helical" evidence="7">
    <location>
        <begin position="313"/>
        <end position="335"/>
    </location>
</feature>
<keyword evidence="5 7" id="KW-1133">Transmembrane helix</keyword>
<dbReference type="CDD" id="cd17321">
    <property type="entry name" value="MFS_MMR_MDR_like"/>
    <property type="match status" value="1"/>
</dbReference>
<dbReference type="PANTHER" id="PTHR42718:SF46">
    <property type="entry name" value="BLR6921 PROTEIN"/>
    <property type="match status" value="1"/>
</dbReference>
<feature type="transmembrane region" description="Helical" evidence="7">
    <location>
        <begin position="442"/>
        <end position="465"/>
    </location>
</feature>
<feature type="transmembrane region" description="Helical" evidence="7">
    <location>
        <begin position="26"/>
        <end position="49"/>
    </location>
</feature>
<feature type="transmembrane region" description="Helical" evidence="7">
    <location>
        <begin position="245"/>
        <end position="262"/>
    </location>
</feature>
<evidence type="ECO:0000256" key="6">
    <source>
        <dbReference type="ARBA" id="ARBA00023136"/>
    </source>
</evidence>
<keyword evidence="3" id="KW-1003">Cell membrane</keyword>
<feature type="transmembrane region" description="Helical" evidence="7">
    <location>
        <begin position="214"/>
        <end position="233"/>
    </location>
</feature>
<protein>
    <submittedName>
        <fullName evidence="9">Drug resistance transporter, EmrB/QacA subfamily</fullName>
    </submittedName>
</protein>
<reference evidence="10" key="1">
    <citation type="submission" date="2016-10" db="EMBL/GenBank/DDBJ databases">
        <authorList>
            <person name="Varghese N."/>
            <person name="Submissions S."/>
        </authorList>
    </citation>
    <scope>NUCLEOTIDE SEQUENCE [LARGE SCALE GENOMIC DNA]</scope>
    <source>
        <strain evidence="10">DSM 46732</strain>
    </source>
</reference>
<feature type="transmembrane region" description="Helical" evidence="7">
    <location>
        <begin position="282"/>
        <end position="307"/>
    </location>
</feature>
<evidence type="ECO:0000313" key="9">
    <source>
        <dbReference type="EMBL" id="SDP95259.1"/>
    </source>
</evidence>
<dbReference type="RefSeq" id="WP_092604384.1">
    <property type="nucleotide sequence ID" value="NZ_FNJR01000017.1"/>
</dbReference>
<evidence type="ECO:0000256" key="4">
    <source>
        <dbReference type="ARBA" id="ARBA00022692"/>
    </source>
</evidence>
<sequence length="473" mass="48717">MTAETTASPASNTTDPDSSKMSRLQVLALAVLGCGLFLATLDFSIVYVALPSIGNDLALSDNRLQWVVSAYAILFAGFLLVGGRIGDRFGAGRVFLLSTGLFGIGSLAAGMADNFATLVIARAFQGIGAGLLDPSTLGLIQKIFPAGPKRNRAMAVWGAVGAIGLVGGVVLGGLLTAFSWKLIFFVNVPIVILVIAFGMVLLPKGKDSEASRPVNGINAALGTGAILSLVFALTQLGEVGLTDTSTLSGAVGFVVLAGIWVARERASENPLIARELWRTRSLMVACGIVGCYVLSIGLEFFLVTHFLQNEHGYGPLAAGIGFLPLTITVLVGNAITDRIIPKAGARAMVMTGLLVSAFGLALIAACVNFDNYAIGMLPGLLLSGLGNGIAFPALFISATSDIPSDHQGVGAAMLTTSQYVFSALGLAVLVLILGHAPDPGNYLITFGFSASMAVLGTLIAAFGMYGKKVEASS</sequence>
<keyword evidence="6 7" id="KW-0472">Membrane</keyword>
<dbReference type="PANTHER" id="PTHR42718">
    <property type="entry name" value="MAJOR FACILITATOR SUPERFAMILY MULTIDRUG TRANSPORTER MFSC"/>
    <property type="match status" value="1"/>
</dbReference>
<dbReference type="InterPro" id="IPR011701">
    <property type="entry name" value="MFS"/>
</dbReference>
<evidence type="ECO:0000313" key="10">
    <source>
        <dbReference type="Proteomes" id="UP000199497"/>
    </source>
</evidence>
<feature type="transmembrane region" description="Helical" evidence="7">
    <location>
        <begin position="373"/>
        <end position="398"/>
    </location>
</feature>
<dbReference type="Gene3D" id="1.20.1250.20">
    <property type="entry name" value="MFS general substrate transporter like domains"/>
    <property type="match status" value="1"/>
</dbReference>
<keyword evidence="10" id="KW-1185">Reference proteome</keyword>
<dbReference type="PROSITE" id="PS50850">
    <property type="entry name" value="MFS"/>
    <property type="match status" value="1"/>
</dbReference>
<feature type="transmembrane region" description="Helical" evidence="7">
    <location>
        <begin position="419"/>
        <end position="436"/>
    </location>
</feature>